<feature type="region of interest" description="Disordered" evidence="8">
    <location>
        <begin position="1"/>
        <end position="26"/>
    </location>
</feature>
<dbReference type="AlphaFoldDB" id="A0A942EB31"/>
<keyword evidence="6 10" id="KW-0067">ATP-binding</keyword>
<dbReference type="Proteomes" id="UP000678281">
    <property type="component" value="Unassembled WGS sequence"/>
</dbReference>
<dbReference type="NCBIfam" id="TIGR01727">
    <property type="entry name" value="oligo_HPY"/>
    <property type="match status" value="1"/>
</dbReference>
<name>A0A942EB31_9HYPH</name>
<dbReference type="PANTHER" id="PTHR43297">
    <property type="entry name" value="OLIGOPEPTIDE TRANSPORT ATP-BINDING PROTEIN APPD"/>
    <property type="match status" value="1"/>
</dbReference>
<dbReference type="RefSeq" id="WP_212657650.1">
    <property type="nucleotide sequence ID" value="NZ_JAGXTP010000001.1"/>
</dbReference>
<dbReference type="GO" id="GO:0055085">
    <property type="term" value="P:transmembrane transport"/>
    <property type="evidence" value="ECO:0007669"/>
    <property type="project" value="UniProtKB-ARBA"/>
</dbReference>
<dbReference type="GO" id="GO:0016887">
    <property type="term" value="F:ATP hydrolysis activity"/>
    <property type="evidence" value="ECO:0007669"/>
    <property type="project" value="InterPro"/>
</dbReference>
<dbReference type="InterPro" id="IPR003593">
    <property type="entry name" value="AAA+_ATPase"/>
</dbReference>
<evidence type="ECO:0000256" key="8">
    <source>
        <dbReference type="SAM" id="MobiDB-lite"/>
    </source>
</evidence>
<dbReference type="GO" id="GO:0005524">
    <property type="term" value="F:ATP binding"/>
    <property type="evidence" value="ECO:0007669"/>
    <property type="project" value="UniProtKB-KW"/>
</dbReference>
<reference evidence="10" key="1">
    <citation type="submission" date="2021-04" db="EMBL/GenBank/DDBJ databases">
        <title>Devosia litorisediminis sp. nov., isolated from a sand dune.</title>
        <authorList>
            <person name="Park S."/>
            <person name="Yoon J.-H."/>
        </authorList>
    </citation>
    <scope>NUCLEOTIDE SEQUENCE</scope>
    <source>
        <strain evidence="10">BSSL-BM10</strain>
    </source>
</reference>
<keyword evidence="11" id="KW-1185">Reference proteome</keyword>
<dbReference type="InterPro" id="IPR013563">
    <property type="entry name" value="Oligopep_ABC_C"/>
</dbReference>
<evidence type="ECO:0000259" key="9">
    <source>
        <dbReference type="PROSITE" id="PS50893"/>
    </source>
</evidence>
<comment type="subcellular location">
    <subcellularLocation>
        <location evidence="1">Cell inner membrane</location>
        <topology evidence="1">Peripheral membrane protein</topology>
    </subcellularLocation>
</comment>
<proteinExistence type="inferred from homology"/>
<comment type="caution">
    <text evidence="10">The sequence shown here is derived from an EMBL/GenBank/DDBJ whole genome shotgun (WGS) entry which is preliminary data.</text>
</comment>
<dbReference type="InterPro" id="IPR003439">
    <property type="entry name" value="ABC_transporter-like_ATP-bd"/>
</dbReference>
<dbReference type="GO" id="GO:0005886">
    <property type="term" value="C:plasma membrane"/>
    <property type="evidence" value="ECO:0007669"/>
    <property type="project" value="UniProtKB-SubCell"/>
</dbReference>
<dbReference type="SUPFAM" id="SSF52540">
    <property type="entry name" value="P-loop containing nucleoside triphosphate hydrolases"/>
    <property type="match status" value="1"/>
</dbReference>
<keyword evidence="4" id="KW-1003">Cell membrane</keyword>
<evidence type="ECO:0000256" key="4">
    <source>
        <dbReference type="ARBA" id="ARBA00022475"/>
    </source>
</evidence>
<organism evidence="10 11">
    <name type="scientific">Devosia litorisediminis</name>
    <dbReference type="NCBI Taxonomy" id="2829817"/>
    <lineage>
        <taxon>Bacteria</taxon>
        <taxon>Pseudomonadati</taxon>
        <taxon>Pseudomonadota</taxon>
        <taxon>Alphaproteobacteria</taxon>
        <taxon>Hyphomicrobiales</taxon>
        <taxon>Devosiaceae</taxon>
        <taxon>Devosia</taxon>
    </lineage>
</organism>
<sequence length="345" mass="36708">MASLITQGRGGIRAASQRSTEHSGAEPVLQISNLTVSSGNLELVEQVSLAVMPGETLCLVGESGCGKSLTCMSALGLLDEGLTARGSVRLFGTETLGAPERVLNAMRGRDVTMIFQNPMAALNPVKRVGLQIAEAIREHTDLVGGAVDRRVVELLDQVGIPNAARHKTYYPHQLSGGMCQRVMIAMALACRPRLLIADEPTTALDVTIQAQILRLLRDLQDELGLAIVFVTHDLGVVAEIADHVAVMYAGRVVEAGTVDALFEDPRHPYTRALMACRIGFQREPGTPLDAVAGTVPAPSSRPAGCNFAPRCPQVQARCQVEPPLTSTNAGTIACHLFPAQPMVPQ</sequence>
<dbReference type="CDD" id="cd03257">
    <property type="entry name" value="ABC_NikE_OppD_transporters"/>
    <property type="match status" value="1"/>
</dbReference>
<dbReference type="Pfam" id="PF08352">
    <property type="entry name" value="oligo_HPY"/>
    <property type="match status" value="1"/>
</dbReference>
<dbReference type="InterPro" id="IPR017871">
    <property type="entry name" value="ABC_transporter-like_CS"/>
</dbReference>
<comment type="similarity">
    <text evidence="2">Belongs to the ABC transporter superfamily.</text>
</comment>
<evidence type="ECO:0000256" key="6">
    <source>
        <dbReference type="ARBA" id="ARBA00022840"/>
    </source>
</evidence>
<accession>A0A942EB31</accession>
<dbReference type="PROSITE" id="PS50893">
    <property type="entry name" value="ABC_TRANSPORTER_2"/>
    <property type="match status" value="1"/>
</dbReference>
<dbReference type="PROSITE" id="PS00211">
    <property type="entry name" value="ABC_TRANSPORTER_1"/>
    <property type="match status" value="1"/>
</dbReference>
<evidence type="ECO:0000256" key="7">
    <source>
        <dbReference type="ARBA" id="ARBA00023136"/>
    </source>
</evidence>
<dbReference type="Gene3D" id="3.40.50.300">
    <property type="entry name" value="P-loop containing nucleotide triphosphate hydrolases"/>
    <property type="match status" value="1"/>
</dbReference>
<keyword evidence="7" id="KW-0472">Membrane</keyword>
<keyword evidence="5" id="KW-0547">Nucleotide-binding</keyword>
<feature type="domain" description="ABC transporter" evidence="9">
    <location>
        <begin position="29"/>
        <end position="274"/>
    </location>
</feature>
<evidence type="ECO:0000256" key="1">
    <source>
        <dbReference type="ARBA" id="ARBA00004417"/>
    </source>
</evidence>
<dbReference type="InterPro" id="IPR027417">
    <property type="entry name" value="P-loop_NTPase"/>
</dbReference>
<dbReference type="EMBL" id="JAGXTP010000001">
    <property type="protein sequence ID" value="MBS3848074.1"/>
    <property type="molecule type" value="Genomic_DNA"/>
</dbReference>
<evidence type="ECO:0000256" key="5">
    <source>
        <dbReference type="ARBA" id="ARBA00022741"/>
    </source>
</evidence>
<evidence type="ECO:0000256" key="3">
    <source>
        <dbReference type="ARBA" id="ARBA00022448"/>
    </source>
</evidence>
<protein>
    <submittedName>
        <fullName evidence="10">ABC transporter ATP-binding protein</fullName>
    </submittedName>
</protein>
<evidence type="ECO:0000313" key="11">
    <source>
        <dbReference type="Proteomes" id="UP000678281"/>
    </source>
</evidence>
<dbReference type="GO" id="GO:0015833">
    <property type="term" value="P:peptide transport"/>
    <property type="evidence" value="ECO:0007669"/>
    <property type="project" value="InterPro"/>
</dbReference>
<evidence type="ECO:0000256" key="2">
    <source>
        <dbReference type="ARBA" id="ARBA00005417"/>
    </source>
</evidence>
<dbReference type="FunFam" id="3.40.50.300:FF:000016">
    <property type="entry name" value="Oligopeptide ABC transporter ATP-binding component"/>
    <property type="match status" value="1"/>
</dbReference>
<gene>
    <name evidence="10" type="ORF">KD146_05115</name>
</gene>
<keyword evidence="3" id="KW-0813">Transport</keyword>
<dbReference type="SMART" id="SM00382">
    <property type="entry name" value="AAA"/>
    <property type="match status" value="1"/>
</dbReference>
<dbReference type="Pfam" id="PF00005">
    <property type="entry name" value="ABC_tran"/>
    <property type="match status" value="1"/>
</dbReference>
<dbReference type="InterPro" id="IPR050388">
    <property type="entry name" value="ABC_Ni/Peptide_Import"/>
</dbReference>
<dbReference type="PANTHER" id="PTHR43297:SF2">
    <property type="entry name" value="DIPEPTIDE TRANSPORT ATP-BINDING PROTEIN DPPD"/>
    <property type="match status" value="1"/>
</dbReference>
<evidence type="ECO:0000313" key="10">
    <source>
        <dbReference type="EMBL" id="MBS3848074.1"/>
    </source>
</evidence>